<feature type="non-terminal residue" evidence="1">
    <location>
        <position position="300"/>
    </location>
</feature>
<comment type="caution">
    <text evidence="1">The sequence shown here is derived from an EMBL/GenBank/DDBJ whole genome shotgun (WGS) entry which is preliminary data.</text>
</comment>
<dbReference type="AlphaFoldDB" id="A0A9N9HH34"/>
<evidence type="ECO:0000313" key="2">
    <source>
        <dbReference type="Proteomes" id="UP000789570"/>
    </source>
</evidence>
<sequence>EPRSLVLSEESCGMTTISRMNATSSVYRPPTSRTCRLTTSRMSIYSPTSLVLSKGTNNKTLPKYIKENDIICLDYYNAIVINVSSEFQQHALNQHCHSEPETSNNILFFSQTIGILTDILYERERKELPLIWIFKEFHAVIESEDKRLKTFFDELYLSTNPSRKNKNTIEKVSKQLVFLYYFICSIRNKFVNNAKRDLGMYLDSTGTPNSTIDTMATLGLTITSCSISYHKDTMSEKHLTTVESSLTDIHFATILLNPIKNEPAISKQYIYNPVLVDTSLIKIGIENYFMSTYSISHNQR</sequence>
<evidence type="ECO:0000313" key="1">
    <source>
        <dbReference type="EMBL" id="CAG8673510.1"/>
    </source>
</evidence>
<dbReference type="Proteomes" id="UP000789570">
    <property type="component" value="Unassembled WGS sequence"/>
</dbReference>
<organism evidence="1 2">
    <name type="scientific">Funneliformis caledonium</name>
    <dbReference type="NCBI Taxonomy" id="1117310"/>
    <lineage>
        <taxon>Eukaryota</taxon>
        <taxon>Fungi</taxon>
        <taxon>Fungi incertae sedis</taxon>
        <taxon>Mucoromycota</taxon>
        <taxon>Glomeromycotina</taxon>
        <taxon>Glomeromycetes</taxon>
        <taxon>Glomerales</taxon>
        <taxon>Glomeraceae</taxon>
        <taxon>Funneliformis</taxon>
    </lineage>
</organism>
<dbReference type="EMBL" id="CAJVPQ010005657">
    <property type="protein sequence ID" value="CAG8673510.1"/>
    <property type="molecule type" value="Genomic_DNA"/>
</dbReference>
<reference evidence="1" key="1">
    <citation type="submission" date="2021-06" db="EMBL/GenBank/DDBJ databases">
        <authorList>
            <person name="Kallberg Y."/>
            <person name="Tangrot J."/>
            <person name="Rosling A."/>
        </authorList>
    </citation>
    <scope>NUCLEOTIDE SEQUENCE</scope>
    <source>
        <strain evidence="1">UK204</strain>
    </source>
</reference>
<dbReference type="OrthoDB" id="2363152at2759"/>
<keyword evidence="2" id="KW-1185">Reference proteome</keyword>
<proteinExistence type="predicted"/>
<accession>A0A9N9HH34</accession>
<name>A0A9N9HH34_9GLOM</name>
<gene>
    <name evidence="1" type="ORF">FCALED_LOCUS12136</name>
</gene>
<protein>
    <submittedName>
        <fullName evidence="1">8998_t:CDS:1</fullName>
    </submittedName>
</protein>